<dbReference type="InterPro" id="IPR011989">
    <property type="entry name" value="ARM-like"/>
</dbReference>
<keyword evidence="4" id="KW-0963">Cytoplasm</keyword>
<sequence length="1041" mass="116661">MDLQALADLFATTYNADPNVQKAGELQIRKIGAQEGVISALLEIIASDKVDLATRQACSVYLKNRVHTSYFIEPSRQRPEQTPIAQSDRDALKSSILRLLAASPSRAITLQLAATLKSLILYDFPDTWVDLLENVKALLNSGDIREVGAGCVAALECVRAFRYTQRKSILPHVVEQLFPTLVTIATGMLNTPPSSTQEIPTMLHLILKTYKSSIFVNLSAHQQSPESLVPWGRLFFQIVNLHIPPEAVPADEVERERCEWWKAKKWTFATLGRLFHRFGNPSQLPSPMKKEYAAFSQHFVTSFAPEIFQLYLVQINLYTSGQAWLSKKCLYHILSFYTECIKPKTTWTLLKPQIMTLVSRVVYPQLCFNHSKQELWESDPVEYVRASIDECENFSSPVSAAVSFLLSLASNRTKTAFRPTLDFIYSVLSSNPSPPEKFGALSMAAVLGPFMMRHPDVRGNMEQFMVQYVLPAFSAEPYLRSIACDVLGTVVKNGMQWANNENLESHSRAVAIALDDPELPVRVQAALALTKMAEAYDSVRDAIAPQVGKVIQDLLKLSDETDLDVLNNSMEAMVERFQDELLPVATQLTGRLCESYMRLAREGLAQQQSEVVPDSIDVDSLLSDAEDDKVYGAMGVAKTIGTVVSAIESAPDTLTQVQEVIIPIIRFTLENKLIELFDNMFDLVDSLTFRTHSISPNMWPIFELIYELFKSDAVDFLDEMLPSLDNFLSYGADVFKGRPDYRVKVFDIYQTAMTSQHLGDNDKINACKLAESILLNLQGHVDDLLQGIIRTAFDNLDGGNGYSFKLANMEVLINTVYYNSTAALHLLENYKPGSSRVFFDRWFAIINVDSKLPTVHDKKLSILALCKLLEVDISLVPEILKGGWPGIVTGALNIFKSLPQAVAKRKALEERLVEEDDDDGEDDSKYLNLEGEEDDDVWDEDSAYLEMLAAEGARLREISEKRAVDVADVSDVSEESEIEEELGFFSLLDAINPYITFKHALENLQRRNPALYQAATTMLTVEQQTVLMEVMTVAESQNTTE</sequence>
<dbReference type="FunCoup" id="A0A0C3PBK7">
    <property type="interactions" value="812"/>
</dbReference>
<dbReference type="Gene3D" id="1.25.10.10">
    <property type="entry name" value="Leucine-rich Repeat Variant"/>
    <property type="match status" value="1"/>
</dbReference>
<evidence type="ECO:0000313" key="9">
    <source>
        <dbReference type="Proteomes" id="UP000054217"/>
    </source>
</evidence>
<accession>A0A0C3PBK7</accession>
<dbReference type="PANTHER" id="PTHR10997">
    <property type="entry name" value="IMPORTIN-7, 8, 11"/>
    <property type="match status" value="1"/>
</dbReference>
<dbReference type="GO" id="GO:0005635">
    <property type="term" value="C:nuclear envelope"/>
    <property type="evidence" value="ECO:0007669"/>
    <property type="project" value="TreeGrafter"/>
</dbReference>
<dbReference type="STRING" id="870435.A0A0C3PBK7"/>
<dbReference type="InParanoid" id="A0A0C3PBK7"/>
<feature type="domain" description="Importin N-terminal" evidence="7">
    <location>
        <begin position="24"/>
        <end position="102"/>
    </location>
</feature>
<keyword evidence="6" id="KW-0539">Nucleus</keyword>
<dbReference type="EMBL" id="KN831967">
    <property type="protein sequence ID" value="KIO05326.1"/>
    <property type="molecule type" value="Genomic_DNA"/>
</dbReference>
<dbReference type="GO" id="GO:0031267">
    <property type="term" value="F:small GTPase binding"/>
    <property type="evidence" value="ECO:0007669"/>
    <property type="project" value="InterPro"/>
</dbReference>
<dbReference type="Proteomes" id="UP000054217">
    <property type="component" value="Unassembled WGS sequence"/>
</dbReference>
<evidence type="ECO:0000256" key="4">
    <source>
        <dbReference type="ARBA" id="ARBA00022490"/>
    </source>
</evidence>
<name>A0A0C3PBK7_PISTI</name>
<evidence type="ECO:0000256" key="5">
    <source>
        <dbReference type="ARBA" id="ARBA00022927"/>
    </source>
</evidence>
<dbReference type="HOGENOM" id="CLU_004196_0_0_1"/>
<reference evidence="8 9" key="1">
    <citation type="submission" date="2014-04" db="EMBL/GenBank/DDBJ databases">
        <authorList>
            <consortium name="DOE Joint Genome Institute"/>
            <person name="Kuo A."/>
            <person name="Kohler A."/>
            <person name="Costa M.D."/>
            <person name="Nagy L.G."/>
            <person name="Floudas D."/>
            <person name="Copeland A."/>
            <person name="Barry K.W."/>
            <person name="Cichocki N."/>
            <person name="Veneault-Fourrey C."/>
            <person name="LaButti K."/>
            <person name="Lindquist E.A."/>
            <person name="Lipzen A."/>
            <person name="Lundell T."/>
            <person name="Morin E."/>
            <person name="Murat C."/>
            <person name="Sun H."/>
            <person name="Tunlid A."/>
            <person name="Henrissat B."/>
            <person name="Grigoriev I.V."/>
            <person name="Hibbett D.S."/>
            <person name="Martin F."/>
            <person name="Nordberg H.P."/>
            <person name="Cantor M.N."/>
            <person name="Hua S.X."/>
        </authorList>
    </citation>
    <scope>NUCLEOTIDE SEQUENCE [LARGE SCALE GENOMIC DNA]</scope>
    <source>
        <strain evidence="8 9">Marx 270</strain>
    </source>
</reference>
<evidence type="ECO:0000256" key="1">
    <source>
        <dbReference type="ARBA" id="ARBA00004123"/>
    </source>
</evidence>
<keyword evidence="3" id="KW-0813">Transport</keyword>
<dbReference type="AlphaFoldDB" id="A0A0C3PBK7"/>
<dbReference type="OrthoDB" id="760868at2759"/>
<dbReference type="InterPro" id="IPR016024">
    <property type="entry name" value="ARM-type_fold"/>
</dbReference>
<dbReference type="SMART" id="SM00913">
    <property type="entry name" value="IBN_N"/>
    <property type="match status" value="1"/>
</dbReference>
<dbReference type="PROSITE" id="PS50166">
    <property type="entry name" value="IMPORTIN_B_NT"/>
    <property type="match status" value="1"/>
</dbReference>
<evidence type="ECO:0000259" key="7">
    <source>
        <dbReference type="PROSITE" id="PS50166"/>
    </source>
</evidence>
<organism evidence="8 9">
    <name type="scientific">Pisolithus tinctorius Marx 270</name>
    <dbReference type="NCBI Taxonomy" id="870435"/>
    <lineage>
        <taxon>Eukaryota</taxon>
        <taxon>Fungi</taxon>
        <taxon>Dikarya</taxon>
        <taxon>Basidiomycota</taxon>
        <taxon>Agaricomycotina</taxon>
        <taxon>Agaricomycetes</taxon>
        <taxon>Agaricomycetidae</taxon>
        <taxon>Boletales</taxon>
        <taxon>Sclerodermatineae</taxon>
        <taxon>Pisolithaceae</taxon>
        <taxon>Pisolithus</taxon>
    </lineage>
</organism>
<dbReference type="GO" id="GO:0005829">
    <property type="term" value="C:cytosol"/>
    <property type="evidence" value="ECO:0007669"/>
    <property type="project" value="TreeGrafter"/>
</dbReference>
<dbReference type="InterPro" id="IPR001494">
    <property type="entry name" value="Importin-beta_N"/>
</dbReference>
<dbReference type="SUPFAM" id="SSF48371">
    <property type="entry name" value="ARM repeat"/>
    <property type="match status" value="1"/>
</dbReference>
<proteinExistence type="predicted"/>
<keyword evidence="9" id="KW-1185">Reference proteome</keyword>
<evidence type="ECO:0000256" key="6">
    <source>
        <dbReference type="ARBA" id="ARBA00023242"/>
    </source>
</evidence>
<dbReference type="Pfam" id="PF03810">
    <property type="entry name" value="IBN_N"/>
    <property type="match status" value="1"/>
</dbReference>
<comment type="subcellular location">
    <subcellularLocation>
        <location evidence="2">Cytoplasm</location>
    </subcellularLocation>
    <subcellularLocation>
        <location evidence="1">Nucleus</location>
    </subcellularLocation>
</comment>
<dbReference type="PANTHER" id="PTHR10997:SF18">
    <property type="entry name" value="D-IMPORTIN 7_RANBP7"/>
    <property type="match status" value="1"/>
</dbReference>
<evidence type="ECO:0000256" key="3">
    <source>
        <dbReference type="ARBA" id="ARBA00022448"/>
    </source>
</evidence>
<gene>
    <name evidence="8" type="ORF">M404DRAFT_15360</name>
</gene>
<protein>
    <recommendedName>
        <fullName evidence="7">Importin N-terminal domain-containing protein</fullName>
    </recommendedName>
</protein>
<keyword evidence="5" id="KW-0653">Protein transport</keyword>
<evidence type="ECO:0000256" key="2">
    <source>
        <dbReference type="ARBA" id="ARBA00004496"/>
    </source>
</evidence>
<reference evidence="9" key="2">
    <citation type="submission" date="2015-01" db="EMBL/GenBank/DDBJ databases">
        <title>Evolutionary Origins and Diversification of the Mycorrhizal Mutualists.</title>
        <authorList>
            <consortium name="DOE Joint Genome Institute"/>
            <consortium name="Mycorrhizal Genomics Consortium"/>
            <person name="Kohler A."/>
            <person name="Kuo A."/>
            <person name="Nagy L.G."/>
            <person name="Floudas D."/>
            <person name="Copeland A."/>
            <person name="Barry K.W."/>
            <person name="Cichocki N."/>
            <person name="Veneault-Fourrey C."/>
            <person name="LaButti K."/>
            <person name="Lindquist E.A."/>
            <person name="Lipzen A."/>
            <person name="Lundell T."/>
            <person name="Morin E."/>
            <person name="Murat C."/>
            <person name="Riley R."/>
            <person name="Ohm R."/>
            <person name="Sun H."/>
            <person name="Tunlid A."/>
            <person name="Henrissat B."/>
            <person name="Grigoriev I.V."/>
            <person name="Hibbett D.S."/>
            <person name="Martin F."/>
        </authorList>
    </citation>
    <scope>NUCLEOTIDE SEQUENCE [LARGE SCALE GENOMIC DNA]</scope>
    <source>
        <strain evidence="9">Marx 270</strain>
    </source>
</reference>
<dbReference type="GO" id="GO:0006606">
    <property type="term" value="P:protein import into nucleus"/>
    <property type="evidence" value="ECO:0007669"/>
    <property type="project" value="TreeGrafter"/>
</dbReference>
<evidence type="ECO:0000313" key="8">
    <source>
        <dbReference type="EMBL" id="KIO05326.1"/>
    </source>
</evidence>